<dbReference type="Proteomes" id="UP000823896">
    <property type="component" value="Unassembled WGS sequence"/>
</dbReference>
<feature type="transmembrane region" description="Helical" evidence="1">
    <location>
        <begin position="29"/>
        <end position="47"/>
    </location>
</feature>
<keyword evidence="1" id="KW-0812">Transmembrane</keyword>
<reference evidence="2" key="2">
    <citation type="submission" date="2021-04" db="EMBL/GenBank/DDBJ databases">
        <authorList>
            <person name="Gilroy R."/>
        </authorList>
    </citation>
    <scope>NUCLEOTIDE SEQUENCE</scope>
    <source>
        <strain evidence="2">CHK187-11901</strain>
    </source>
</reference>
<proteinExistence type="predicted"/>
<dbReference type="AlphaFoldDB" id="A0A9D2NN92"/>
<evidence type="ECO:0000313" key="3">
    <source>
        <dbReference type="Proteomes" id="UP000823896"/>
    </source>
</evidence>
<keyword evidence="1" id="KW-0472">Membrane</keyword>
<feature type="transmembrane region" description="Helical" evidence="1">
    <location>
        <begin position="59"/>
        <end position="77"/>
    </location>
</feature>
<organism evidence="2 3">
    <name type="scientific">Candidatus Merdibacter merdavium</name>
    <dbReference type="NCBI Taxonomy" id="2838692"/>
    <lineage>
        <taxon>Bacteria</taxon>
        <taxon>Bacillati</taxon>
        <taxon>Bacillota</taxon>
        <taxon>Erysipelotrichia</taxon>
        <taxon>Erysipelotrichales</taxon>
        <taxon>Erysipelotrichaceae</taxon>
        <taxon>Merdibacter</taxon>
    </lineage>
</organism>
<keyword evidence="1" id="KW-1133">Transmembrane helix</keyword>
<name>A0A9D2NN92_9FIRM</name>
<sequence>MLMTYLAALMSFALPLSFGVLFRFLPLESFWLSALFLPCSALLRLFYHKASCKALEIRDFALALIFTGIGICALRLLGAETDLHLFCYLYLCSFTGVAQLACSIRFKTLLR</sequence>
<dbReference type="EMBL" id="DWWM01000001">
    <property type="protein sequence ID" value="HJC35545.1"/>
    <property type="molecule type" value="Genomic_DNA"/>
</dbReference>
<protein>
    <submittedName>
        <fullName evidence="2">Uncharacterized protein</fullName>
    </submittedName>
</protein>
<evidence type="ECO:0000256" key="1">
    <source>
        <dbReference type="SAM" id="Phobius"/>
    </source>
</evidence>
<evidence type="ECO:0000313" key="2">
    <source>
        <dbReference type="EMBL" id="HJC35545.1"/>
    </source>
</evidence>
<accession>A0A9D2NN92</accession>
<comment type="caution">
    <text evidence="2">The sequence shown here is derived from an EMBL/GenBank/DDBJ whole genome shotgun (WGS) entry which is preliminary data.</text>
</comment>
<feature type="transmembrane region" description="Helical" evidence="1">
    <location>
        <begin position="83"/>
        <end position="106"/>
    </location>
</feature>
<reference evidence="2" key="1">
    <citation type="journal article" date="2021" name="PeerJ">
        <title>Extensive microbial diversity within the chicken gut microbiome revealed by metagenomics and culture.</title>
        <authorList>
            <person name="Gilroy R."/>
            <person name="Ravi A."/>
            <person name="Getino M."/>
            <person name="Pursley I."/>
            <person name="Horton D.L."/>
            <person name="Alikhan N.F."/>
            <person name="Baker D."/>
            <person name="Gharbi K."/>
            <person name="Hall N."/>
            <person name="Watson M."/>
            <person name="Adriaenssens E.M."/>
            <person name="Foster-Nyarko E."/>
            <person name="Jarju S."/>
            <person name="Secka A."/>
            <person name="Antonio M."/>
            <person name="Oren A."/>
            <person name="Chaudhuri R.R."/>
            <person name="La Ragione R."/>
            <person name="Hildebrand F."/>
            <person name="Pallen M.J."/>
        </authorList>
    </citation>
    <scope>NUCLEOTIDE SEQUENCE</scope>
    <source>
        <strain evidence="2">CHK187-11901</strain>
    </source>
</reference>
<gene>
    <name evidence="2" type="ORF">H9702_00235</name>
</gene>